<keyword evidence="4" id="KW-1185">Reference proteome</keyword>
<dbReference type="Gene3D" id="3.90.1580.10">
    <property type="entry name" value="paralog of FGE (formylglycine-generating enzyme)"/>
    <property type="match status" value="1"/>
</dbReference>
<sequence>MKAAETALRLVLAAALALGAGTACAAGRAAAGSDGPLCRGYSGVPQGFAATGDAEPNRAGLVAVKGGSFTMGSRDGYPEEREPHRVQVQDFLIDRHEVTNAQFAAFVKATGYVTRAQRPLDAWAYPGVPRERLVPSSVVFVPPQRPTPAYGWWQLVPGADWRHPRGPGSGIEGLENHPVVHVAYEDAQAYAHWLGRELPSEAQWEYAARGGRDGAAYPWGNTPAVQGRAMANSWQGRFPFEDDGADGHAGTAPVGCFEANGFGLVDVVGNVWEWTRDRWRERHAQDGADNPMEVRLAQAEAPRGTQPRVIKGGSFLCAPDFCVRYRPASRQPQDPLLATQHLGFRTVINLR</sequence>
<evidence type="ECO:0000313" key="4">
    <source>
        <dbReference type="Proteomes" id="UP001293718"/>
    </source>
</evidence>
<dbReference type="SUPFAM" id="SSF56436">
    <property type="entry name" value="C-type lectin-like"/>
    <property type="match status" value="1"/>
</dbReference>
<dbReference type="PANTHER" id="PTHR23150:SF19">
    <property type="entry name" value="FORMYLGLYCINE-GENERATING ENZYME"/>
    <property type="match status" value="1"/>
</dbReference>
<dbReference type="InterPro" id="IPR042095">
    <property type="entry name" value="SUMF_sf"/>
</dbReference>
<gene>
    <name evidence="3" type="ORF">SM757_06570</name>
</gene>
<evidence type="ECO:0000256" key="1">
    <source>
        <dbReference type="SAM" id="SignalP"/>
    </source>
</evidence>
<comment type="caution">
    <text evidence="3">The sequence shown here is derived from an EMBL/GenBank/DDBJ whole genome shotgun (WGS) entry which is preliminary data.</text>
</comment>
<evidence type="ECO:0000259" key="2">
    <source>
        <dbReference type="Pfam" id="PF03781"/>
    </source>
</evidence>
<dbReference type="PROSITE" id="PS51257">
    <property type="entry name" value="PROKAR_LIPOPROTEIN"/>
    <property type="match status" value="1"/>
</dbReference>
<proteinExistence type="predicted"/>
<dbReference type="Pfam" id="PF03781">
    <property type="entry name" value="FGE-sulfatase"/>
    <property type="match status" value="1"/>
</dbReference>
<dbReference type="PANTHER" id="PTHR23150">
    <property type="entry name" value="SULFATASE MODIFYING FACTOR 1, 2"/>
    <property type="match status" value="1"/>
</dbReference>
<dbReference type="InterPro" id="IPR016187">
    <property type="entry name" value="CTDL_fold"/>
</dbReference>
<keyword evidence="1" id="KW-0732">Signal</keyword>
<reference evidence="3 4" key="1">
    <citation type="submission" date="2023-11" db="EMBL/GenBank/DDBJ databases">
        <title>Draft genome of Azohydromonas lata strain H1 (DSM1123), a polyhydroxyalkanoate producer.</title>
        <authorList>
            <person name="Traversa D."/>
            <person name="D'Addabbo P."/>
            <person name="Pazzani C."/>
            <person name="Manzari C."/>
            <person name="Chiara M."/>
            <person name="Scrascia M."/>
        </authorList>
    </citation>
    <scope>NUCLEOTIDE SEQUENCE [LARGE SCALE GENOMIC DNA]</scope>
    <source>
        <strain evidence="3 4">H1</strain>
    </source>
</reference>
<dbReference type="InterPro" id="IPR005532">
    <property type="entry name" value="SUMF_dom"/>
</dbReference>
<name>A0ABU5IB92_9BURK</name>
<evidence type="ECO:0000313" key="3">
    <source>
        <dbReference type="EMBL" id="MDZ5456233.1"/>
    </source>
</evidence>
<dbReference type="Proteomes" id="UP001293718">
    <property type="component" value="Unassembled WGS sequence"/>
</dbReference>
<feature type="chain" id="PRO_5047141128" evidence="1">
    <location>
        <begin position="26"/>
        <end position="351"/>
    </location>
</feature>
<accession>A0ABU5IB92</accession>
<feature type="domain" description="Sulfatase-modifying factor enzyme-like" evidence="2">
    <location>
        <begin position="60"/>
        <end position="347"/>
    </location>
</feature>
<feature type="signal peptide" evidence="1">
    <location>
        <begin position="1"/>
        <end position="25"/>
    </location>
</feature>
<dbReference type="InterPro" id="IPR051043">
    <property type="entry name" value="Sulfatase_Mod_Factor_Kinase"/>
</dbReference>
<organism evidence="3 4">
    <name type="scientific">Azohydromonas lata</name>
    <dbReference type="NCBI Taxonomy" id="45677"/>
    <lineage>
        <taxon>Bacteria</taxon>
        <taxon>Pseudomonadati</taxon>
        <taxon>Pseudomonadota</taxon>
        <taxon>Betaproteobacteria</taxon>
        <taxon>Burkholderiales</taxon>
        <taxon>Sphaerotilaceae</taxon>
        <taxon>Azohydromonas</taxon>
    </lineage>
</organism>
<protein>
    <submittedName>
        <fullName evidence="3">Formylglycine-generating enzyme family protein</fullName>
    </submittedName>
</protein>
<dbReference type="EMBL" id="JAXOJX010000007">
    <property type="protein sequence ID" value="MDZ5456233.1"/>
    <property type="molecule type" value="Genomic_DNA"/>
</dbReference>
<dbReference type="RefSeq" id="WP_322464848.1">
    <property type="nucleotide sequence ID" value="NZ_JAXOJX010000007.1"/>
</dbReference>